<feature type="transmembrane region" description="Helical" evidence="7">
    <location>
        <begin position="522"/>
        <end position="542"/>
    </location>
</feature>
<evidence type="ECO:0000313" key="8">
    <source>
        <dbReference type="EMBL" id="SEK08266.1"/>
    </source>
</evidence>
<feature type="transmembrane region" description="Helical" evidence="7">
    <location>
        <begin position="130"/>
        <end position="147"/>
    </location>
</feature>
<dbReference type="STRING" id="667676.SAMN05192539_104066"/>
<keyword evidence="5 7" id="KW-1133">Transmembrane helix</keyword>
<dbReference type="InterPro" id="IPR006726">
    <property type="entry name" value="PHBA_efflux_AaeB/fusaric-R"/>
</dbReference>
<comment type="subcellular location">
    <subcellularLocation>
        <location evidence="1">Cell membrane</location>
        <topology evidence="1">Multi-pass membrane protein</topology>
    </subcellularLocation>
</comment>
<evidence type="ECO:0000256" key="6">
    <source>
        <dbReference type="ARBA" id="ARBA00023136"/>
    </source>
</evidence>
<keyword evidence="6 7" id="KW-0472">Membrane</keyword>
<accession>A0A1H7E2S3</accession>
<evidence type="ECO:0000256" key="1">
    <source>
        <dbReference type="ARBA" id="ARBA00004651"/>
    </source>
</evidence>
<evidence type="ECO:0000256" key="2">
    <source>
        <dbReference type="ARBA" id="ARBA00022448"/>
    </source>
</evidence>
<dbReference type="AlphaFoldDB" id="A0A1H7E2S3"/>
<evidence type="ECO:0000256" key="7">
    <source>
        <dbReference type="SAM" id="Phobius"/>
    </source>
</evidence>
<dbReference type="GO" id="GO:0005886">
    <property type="term" value="C:plasma membrane"/>
    <property type="evidence" value="ECO:0007669"/>
    <property type="project" value="UniProtKB-SubCell"/>
</dbReference>
<name>A0A1H7E2S3_9BURK</name>
<reference evidence="9" key="1">
    <citation type="submission" date="2016-10" db="EMBL/GenBank/DDBJ databases">
        <authorList>
            <person name="Varghese N."/>
            <person name="Submissions S."/>
        </authorList>
    </citation>
    <scope>NUCLEOTIDE SEQUENCE [LARGE SCALE GENOMIC DNA]</scope>
    <source>
        <strain evidence="9">LMG 26031</strain>
    </source>
</reference>
<feature type="transmembrane region" description="Helical" evidence="7">
    <location>
        <begin position="548"/>
        <end position="570"/>
    </location>
</feature>
<feature type="transmembrane region" description="Helical" evidence="7">
    <location>
        <begin position="416"/>
        <end position="439"/>
    </location>
</feature>
<evidence type="ECO:0000313" key="9">
    <source>
        <dbReference type="Proteomes" id="UP000198866"/>
    </source>
</evidence>
<feature type="transmembrane region" description="Helical" evidence="7">
    <location>
        <begin position="497"/>
        <end position="515"/>
    </location>
</feature>
<evidence type="ECO:0000256" key="5">
    <source>
        <dbReference type="ARBA" id="ARBA00022989"/>
    </source>
</evidence>
<proteinExistence type="predicted"/>
<dbReference type="Pfam" id="PF04632">
    <property type="entry name" value="FUSC"/>
    <property type="match status" value="1"/>
</dbReference>
<organism evidence="8 9">
    <name type="scientific">Paraburkholderia diazotrophica</name>
    <dbReference type="NCBI Taxonomy" id="667676"/>
    <lineage>
        <taxon>Bacteria</taxon>
        <taxon>Pseudomonadati</taxon>
        <taxon>Pseudomonadota</taxon>
        <taxon>Betaproteobacteria</taxon>
        <taxon>Burkholderiales</taxon>
        <taxon>Burkholderiaceae</taxon>
        <taxon>Paraburkholderia</taxon>
    </lineage>
</organism>
<keyword evidence="2" id="KW-0813">Transport</keyword>
<feature type="transmembrane region" description="Helical" evidence="7">
    <location>
        <begin position="154"/>
        <end position="173"/>
    </location>
</feature>
<feature type="transmembrane region" description="Helical" evidence="7">
    <location>
        <begin position="474"/>
        <end position="491"/>
    </location>
</feature>
<dbReference type="GO" id="GO:0022857">
    <property type="term" value="F:transmembrane transporter activity"/>
    <property type="evidence" value="ECO:0007669"/>
    <property type="project" value="InterPro"/>
</dbReference>
<sequence>MPGAALLRNRARPQRMKPQHAMKQVSSDASLGWRAGMLRAIADASEEWATTNGLVWLHLFKTVTAALLALGVAMLLELQQPRTAMTTVFVLMQPFSGMVLAKSFYRIVGTFIGMLAALLLGALFAQQPELYMLGITAWMGACVAAAVRYRHFRWYGFVLAGYTAALIGIPTVMQPNGLFLAALTRAAEVAIGIICSAAVSALIVPRRSSLALQNALQLRHLDFTAFAVKVLDGAVERGTSERYFADLVDEVVGFEATRAFAAFEDPGMRSRSQVLARLNHEFMDVCARLHALHQLRKRLRDNQSILVVQSTTPYFRELSQLLGSHTERRFDSSNAAGIAIRLKRFQATLPARMRATRRPLESSEPQCLPDFDTAGELLYRFVGEFIRYNDTYASLETNHNPAREWPPVRYVSRTNAFVVACTFARTAAVVGAVSAFWIATDWPSGGMAVIGAALTCALTSSAPNPVKLALQMSVGAACATIAGYLVTCYVYPAIDGFPLLCAMLAPVLTAGTFVASRAKTSGYGVGFTVFFCLLAAPDNVVAYAPDLLINNGIAIVVSMLVAAVGAAIVFPVQMPWLIARIEGDLRSQITLACTASLAGLAQRFQSSTHDLMHQLRMLLPKRSRRHRYALRWMLVTLEVGHAVIDLRADAGRAAYATQLHTRWKPSLDRVTRDLARLFERPDKANAQRAQIAVRAAMRVVQQVLDAVHTDREKRHDQQRILSCLHFIRTTLLDKDAPFDAR</sequence>
<dbReference type="Proteomes" id="UP000198866">
    <property type="component" value="Unassembled WGS sequence"/>
</dbReference>
<keyword evidence="4 7" id="KW-0812">Transmembrane</keyword>
<feature type="transmembrane region" description="Helical" evidence="7">
    <location>
        <begin position="179"/>
        <end position="204"/>
    </location>
</feature>
<dbReference type="EMBL" id="FNYE01000040">
    <property type="protein sequence ID" value="SEK08266.1"/>
    <property type="molecule type" value="Genomic_DNA"/>
</dbReference>
<evidence type="ECO:0000256" key="3">
    <source>
        <dbReference type="ARBA" id="ARBA00022475"/>
    </source>
</evidence>
<feature type="transmembrane region" description="Helical" evidence="7">
    <location>
        <begin position="104"/>
        <end position="124"/>
    </location>
</feature>
<keyword evidence="9" id="KW-1185">Reference proteome</keyword>
<gene>
    <name evidence="8" type="ORF">SAMN05192539_104066</name>
</gene>
<dbReference type="PANTHER" id="PTHR30509:SF9">
    <property type="entry name" value="MULTIDRUG RESISTANCE PROTEIN MDTO"/>
    <property type="match status" value="1"/>
</dbReference>
<protein>
    <submittedName>
        <fullName evidence="8">Uncharacterized membrane protein YccC</fullName>
    </submittedName>
</protein>
<evidence type="ECO:0000256" key="4">
    <source>
        <dbReference type="ARBA" id="ARBA00022692"/>
    </source>
</evidence>
<dbReference type="PANTHER" id="PTHR30509">
    <property type="entry name" value="P-HYDROXYBENZOIC ACID EFFLUX PUMP SUBUNIT-RELATED"/>
    <property type="match status" value="1"/>
</dbReference>
<feature type="transmembrane region" description="Helical" evidence="7">
    <location>
        <begin position="55"/>
        <end position="76"/>
    </location>
</feature>
<keyword evidence="3" id="KW-1003">Cell membrane</keyword>